<sequence>MVRADDAASWHGGSGRPRLHVVTGKGGTGKTTVAAALALALAGAGQRALLCEVEERQGISQVLDVAPLGDLEQPVTAGLDGGEVIGLSAQAGTALVEYLRLFYKLGRAGDLLRKMGAIDFATTIAPGVRDVLLGGKIYEASRRTRGGRHTRPGAAGSADPHEYDAIVLDAPPTGRVGRFLNVTEHLADLARVGPIRAQADSISELLHSPATAVHLVTLLEQMPVQETADALTELTGTGLHPGAVIVNQVRATEAAAPLALLREDGQPDPEVLTDQLASVGIRPGPATVRGLLQTGREALDRWELEQALHTEVEAMGRPVLSLPHLPEGIGPDAVLRLAWALRDQGVAP</sequence>
<dbReference type="Pfam" id="PF02374">
    <property type="entry name" value="ArsA_ATPase"/>
    <property type="match status" value="1"/>
</dbReference>
<evidence type="ECO:0000313" key="4">
    <source>
        <dbReference type="Proteomes" id="UP000319516"/>
    </source>
</evidence>
<dbReference type="GO" id="GO:0005524">
    <property type="term" value="F:ATP binding"/>
    <property type="evidence" value="ECO:0007669"/>
    <property type="project" value="UniProtKB-KW"/>
</dbReference>
<dbReference type="InterPro" id="IPR016300">
    <property type="entry name" value="ATPase_ArsA/GET3"/>
</dbReference>
<dbReference type="InterPro" id="IPR027417">
    <property type="entry name" value="P-loop_NTPase"/>
</dbReference>
<dbReference type="PANTHER" id="PTHR10803:SF31">
    <property type="entry name" value="ATPASE RV3679-RELATED"/>
    <property type="match status" value="1"/>
</dbReference>
<dbReference type="AlphaFoldDB" id="A0A542YW33"/>
<organism evidence="3 4">
    <name type="scientific">Ornithinicoccus hortensis</name>
    <dbReference type="NCBI Taxonomy" id="82346"/>
    <lineage>
        <taxon>Bacteria</taxon>
        <taxon>Bacillati</taxon>
        <taxon>Actinomycetota</taxon>
        <taxon>Actinomycetes</taxon>
        <taxon>Micrococcales</taxon>
        <taxon>Intrasporangiaceae</taxon>
        <taxon>Ornithinicoccus</taxon>
    </lineage>
</organism>
<evidence type="ECO:0000256" key="1">
    <source>
        <dbReference type="SAM" id="MobiDB-lite"/>
    </source>
</evidence>
<dbReference type="InterPro" id="IPR025723">
    <property type="entry name" value="ArsA/GET3_ATPase-like"/>
</dbReference>
<feature type="region of interest" description="Disordered" evidence="1">
    <location>
        <begin position="1"/>
        <end position="21"/>
    </location>
</feature>
<dbReference type="EMBL" id="VFOP01000001">
    <property type="protein sequence ID" value="TQL52296.1"/>
    <property type="molecule type" value="Genomic_DNA"/>
</dbReference>
<dbReference type="GO" id="GO:0016887">
    <property type="term" value="F:ATP hydrolysis activity"/>
    <property type="evidence" value="ECO:0007669"/>
    <property type="project" value="InterPro"/>
</dbReference>
<gene>
    <name evidence="3" type="ORF">FB467_3476</name>
</gene>
<evidence type="ECO:0000313" key="3">
    <source>
        <dbReference type="EMBL" id="TQL52296.1"/>
    </source>
</evidence>
<dbReference type="Proteomes" id="UP000319516">
    <property type="component" value="Unassembled WGS sequence"/>
</dbReference>
<proteinExistence type="predicted"/>
<dbReference type="Gene3D" id="3.40.50.300">
    <property type="entry name" value="P-loop containing nucleotide triphosphate hydrolases"/>
    <property type="match status" value="1"/>
</dbReference>
<dbReference type="PANTHER" id="PTHR10803">
    <property type="entry name" value="ARSENICAL PUMP-DRIVING ATPASE ARSENITE-TRANSLOCATING ATPASE"/>
    <property type="match status" value="1"/>
</dbReference>
<accession>A0A542YW33</accession>
<feature type="domain" description="ArsA/GET3 Anion-transporting ATPase-like" evidence="2">
    <location>
        <begin position="21"/>
        <end position="187"/>
    </location>
</feature>
<dbReference type="RefSeq" id="WP_228393473.1">
    <property type="nucleotide sequence ID" value="NZ_BAAAIK010000001.1"/>
</dbReference>
<keyword evidence="3" id="KW-0067">ATP-binding</keyword>
<keyword evidence="3" id="KW-0547">Nucleotide-binding</keyword>
<dbReference type="SUPFAM" id="SSF52540">
    <property type="entry name" value="P-loop containing nucleoside triphosphate hydrolases"/>
    <property type="match status" value="1"/>
</dbReference>
<evidence type="ECO:0000259" key="2">
    <source>
        <dbReference type="Pfam" id="PF02374"/>
    </source>
</evidence>
<name>A0A542YW33_9MICO</name>
<reference evidence="3 4" key="1">
    <citation type="submission" date="2019-06" db="EMBL/GenBank/DDBJ databases">
        <title>Sequencing the genomes of 1000 actinobacteria strains.</title>
        <authorList>
            <person name="Klenk H.-P."/>
        </authorList>
    </citation>
    <scope>NUCLEOTIDE SEQUENCE [LARGE SCALE GENOMIC DNA]</scope>
    <source>
        <strain evidence="3 4">DSM 12335</strain>
    </source>
</reference>
<comment type="caution">
    <text evidence="3">The sequence shown here is derived from an EMBL/GenBank/DDBJ whole genome shotgun (WGS) entry which is preliminary data.</text>
</comment>
<keyword evidence="4" id="KW-1185">Reference proteome</keyword>
<protein>
    <submittedName>
        <fullName evidence="3">Arsenite efflux ATP-binding protein ArsA</fullName>
    </submittedName>
</protein>